<keyword evidence="2 4" id="KW-0371">Homeobox</keyword>
<dbReference type="InterPro" id="IPR050224">
    <property type="entry name" value="TALE_homeobox"/>
</dbReference>
<organism evidence="7 8">
    <name type="scientific">Reticulomyxa filosa</name>
    <dbReference type="NCBI Taxonomy" id="46433"/>
    <lineage>
        <taxon>Eukaryota</taxon>
        <taxon>Sar</taxon>
        <taxon>Rhizaria</taxon>
        <taxon>Retaria</taxon>
        <taxon>Foraminifera</taxon>
        <taxon>Monothalamids</taxon>
        <taxon>Reticulomyxidae</taxon>
        <taxon>Reticulomyxa</taxon>
    </lineage>
</organism>
<dbReference type="Proteomes" id="UP000023152">
    <property type="component" value="Unassembled WGS sequence"/>
</dbReference>
<keyword evidence="3 4" id="KW-0539">Nucleus</keyword>
<feature type="compositionally biased region" description="Polar residues" evidence="5">
    <location>
        <begin position="312"/>
        <end position="322"/>
    </location>
</feature>
<feature type="compositionally biased region" description="Basic and acidic residues" evidence="5">
    <location>
        <begin position="340"/>
        <end position="350"/>
    </location>
</feature>
<proteinExistence type="predicted"/>
<evidence type="ECO:0000256" key="5">
    <source>
        <dbReference type="SAM" id="MobiDB-lite"/>
    </source>
</evidence>
<sequence length="651" mass="73515">MKATKRKKKKQKKKKKGKKKKGEKTTMHQAVDHKKREQWLNNDENNNDSVSETGSDPNRTRLPNHALSILRDWFQANVRYPYPKQFEKEMLAKECNLTLKQVNTWFTNTRKRVWQPLVDSLRKNQKQRRQCDALGQDHFPNVGNRNDLNVRDNNGGGDDDEFGSLTDPSSSFGDGMCELKEGESPNGVRFTYNENIDPQILSYLEKCKLFKESDNAELLLDIHDSADDDNDNDDDFEPRTNDNKQLSFHKKDHAQHCSVNFYFYFYFYFLCYDYLECVNICYSLSTSQNKTDSASSTDVKGDVVEECNMQQGQTLTQQISAQSTKNESESNTSKKSIARARRESFFEKHGVKATSSPSHSSKRVEVAPPLANALDKTKLSSNKKTQKSKDDHSKLSNSNEQYGMPLTLSTKDDHLLPSIPNTVVDATIPIIADSNYESQTSTNETVTTRSSSPHGDKVDISLYMHQPHPSGVTPITCLSPLHSVRPPPLGNNSCPSLYSHPPSHEQHPMFSLNPSPIGAHPSGIGGYGGMGMGYNPSLLYPTMPFAPSMHLSPLNSYNDVTTRPALIGHKRPYHEAFLNETYCQTVKNLAELYAIPDEYRPRARKKQRLLTNTSSNKTGTNLDSSHYSMPTDMQTSEPDVAKIMNLHYSTT</sequence>
<feature type="compositionally biased region" description="Basic and acidic residues" evidence="5">
    <location>
        <begin position="23"/>
        <end position="38"/>
    </location>
</feature>
<evidence type="ECO:0000313" key="8">
    <source>
        <dbReference type="Proteomes" id="UP000023152"/>
    </source>
</evidence>
<dbReference type="OrthoDB" id="5399138at2759"/>
<feature type="DNA-binding region" description="Homeobox" evidence="4">
    <location>
        <begin position="55"/>
        <end position="117"/>
    </location>
</feature>
<dbReference type="EMBL" id="ASPP01028043">
    <property type="protein sequence ID" value="ETO05509.1"/>
    <property type="molecule type" value="Genomic_DNA"/>
</dbReference>
<feature type="domain" description="Homeobox" evidence="6">
    <location>
        <begin position="53"/>
        <end position="116"/>
    </location>
</feature>
<feature type="compositionally biased region" description="Basic residues" evidence="5">
    <location>
        <begin position="1"/>
        <end position="22"/>
    </location>
</feature>
<dbReference type="GO" id="GO:0005634">
    <property type="term" value="C:nucleus"/>
    <property type="evidence" value="ECO:0007669"/>
    <property type="project" value="UniProtKB-SubCell"/>
</dbReference>
<comment type="subcellular location">
    <subcellularLocation>
        <location evidence="4">Nucleus</location>
    </subcellularLocation>
</comment>
<dbReference type="GO" id="GO:0006355">
    <property type="term" value="P:regulation of DNA-templated transcription"/>
    <property type="evidence" value="ECO:0007669"/>
    <property type="project" value="InterPro"/>
</dbReference>
<feature type="compositionally biased region" description="Polar residues" evidence="5">
    <location>
        <begin position="609"/>
        <end position="634"/>
    </location>
</feature>
<dbReference type="CDD" id="cd00086">
    <property type="entry name" value="homeodomain"/>
    <property type="match status" value="1"/>
</dbReference>
<dbReference type="InterPro" id="IPR009057">
    <property type="entry name" value="Homeodomain-like_sf"/>
</dbReference>
<evidence type="ECO:0000259" key="6">
    <source>
        <dbReference type="PROSITE" id="PS50071"/>
    </source>
</evidence>
<evidence type="ECO:0000256" key="4">
    <source>
        <dbReference type="PROSITE-ProRule" id="PRU00108"/>
    </source>
</evidence>
<comment type="caution">
    <text evidence="7">The sequence shown here is derived from an EMBL/GenBank/DDBJ whole genome shotgun (WGS) entry which is preliminary data.</text>
</comment>
<dbReference type="PANTHER" id="PTHR11850">
    <property type="entry name" value="HOMEOBOX PROTEIN TRANSCRIPTION FACTORS"/>
    <property type="match status" value="1"/>
</dbReference>
<feature type="region of interest" description="Disordered" evidence="5">
    <location>
        <begin position="1"/>
        <end position="62"/>
    </location>
</feature>
<reference evidence="7 8" key="1">
    <citation type="journal article" date="2013" name="Curr. Biol.">
        <title>The Genome of the Foraminiferan Reticulomyxa filosa.</title>
        <authorList>
            <person name="Glockner G."/>
            <person name="Hulsmann N."/>
            <person name="Schleicher M."/>
            <person name="Noegel A.A."/>
            <person name="Eichinger L."/>
            <person name="Gallinger C."/>
            <person name="Pawlowski J."/>
            <person name="Sierra R."/>
            <person name="Euteneuer U."/>
            <person name="Pillet L."/>
            <person name="Moustafa A."/>
            <person name="Platzer M."/>
            <person name="Groth M."/>
            <person name="Szafranski K."/>
            <person name="Schliwa M."/>
        </authorList>
    </citation>
    <scope>NUCLEOTIDE SEQUENCE [LARGE SCALE GENOMIC DNA]</scope>
</reference>
<dbReference type="InterPro" id="IPR001356">
    <property type="entry name" value="HD"/>
</dbReference>
<protein>
    <submittedName>
        <fullName evidence="7">Homeodomain-containing protein</fullName>
    </submittedName>
</protein>
<dbReference type="AlphaFoldDB" id="X6LV72"/>
<dbReference type="InterPro" id="IPR008422">
    <property type="entry name" value="KN_HD"/>
</dbReference>
<evidence type="ECO:0000313" key="7">
    <source>
        <dbReference type="EMBL" id="ETO05509.1"/>
    </source>
</evidence>
<feature type="compositionally biased region" description="Low complexity" evidence="5">
    <location>
        <begin position="141"/>
        <end position="153"/>
    </location>
</feature>
<feature type="region of interest" description="Disordered" evidence="5">
    <location>
        <begin position="135"/>
        <end position="165"/>
    </location>
</feature>
<name>X6LV72_RETFI</name>
<feature type="region of interest" description="Disordered" evidence="5">
    <location>
        <begin position="312"/>
        <end position="408"/>
    </location>
</feature>
<dbReference type="GO" id="GO:0003677">
    <property type="term" value="F:DNA binding"/>
    <property type="evidence" value="ECO:0007669"/>
    <property type="project" value="UniProtKB-UniRule"/>
</dbReference>
<dbReference type="SUPFAM" id="SSF46689">
    <property type="entry name" value="Homeodomain-like"/>
    <property type="match status" value="1"/>
</dbReference>
<feature type="region of interest" description="Disordered" evidence="5">
    <location>
        <begin position="604"/>
        <end position="634"/>
    </location>
</feature>
<evidence type="ECO:0000256" key="1">
    <source>
        <dbReference type="ARBA" id="ARBA00023125"/>
    </source>
</evidence>
<feature type="compositionally biased region" description="Low complexity" evidence="5">
    <location>
        <begin position="323"/>
        <end position="335"/>
    </location>
</feature>
<keyword evidence="1 4" id="KW-0238">DNA-binding</keyword>
<evidence type="ECO:0000256" key="2">
    <source>
        <dbReference type="ARBA" id="ARBA00023155"/>
    </source>
</evidence>
<keyword evidence="8" id="KW-1185">Reference proteome</keyword>
<dbReference type="PROSITE" id="PS50071">
    <property type="entry name" value="HOMEOBOX_2"/>
    <property type="match status" value="1"/>
</dbReference>
<evidence type="ECO:0000256" key="3">
    <source>
        <dbReference type="ARBA" id="ARBA00023242"/>
    </source>
</evidence>
<dbReference type="Gene3D" id="1.10.10.60">
    <property type="entry name" value="Homeodomain-like"/>
    <property type="match status" value="1"/>
</dbReference>
<gene>
    <name evidence="7" type="ORF">RFI_31887</name>
</gene>
<dbReference type="Pfam" id="PF05920">
    <property type="entry name" value="Homeobox_KN"/>
    <property type="match status" value="1"/>
</dbReference>
<feature type="compositionally biased region" description="Low complexity" evidence="5">
    <location>
        <begin position="41"/>
        <end position="52"/>
    </location>
</feature>
<dbReference type="SMART" id="SM00389">
    <property type="entry name" value="HOX"/>
    <property type="match status" value="1"/>
</dbReference>
<accession>X6LV72</accession>